<dbReference type="AlphaFoldDB" id="A0A4Y2QCI4"/>
<organism evidence="2 3">
    <name type="scientific">Araneus ventricosus</name>
    <name type="common">Orbweaver spider</name>
    <name type="synonym">Epeira ventricosa</name>
    <dbReference type="NCBI Taxonomy" id="182803"/>
    <lineage>
        <taxon>Eukaryota</taxon>
        <taxon>Metazoa</taxon>
        <taxon>Ecdysozoa</taxon>
        <taxon>Arthropoda</taxon>
        <taxon>Chelicerata</taxon>
        <taxon>Arachnida</taxon>
        <taxon>Araneae</taxon>
        <taxon>Araneomorphae</taxon>
        <taxon>Entelegynae</taxon>
        <taxon>Araneoidea</taxon>
        <taxon>Araneidae</taxon>
        <taxon>Araneus</taxon>
    </lineage>
</organism>
<name>A0A4Y2QCI4_ARAVE</name>
<dbReference type="Proteomes" id="UP000499080">
    <property type="component" value="Unassembled WGS sequence"/>
</dbReference>
<evidence type="ECO:0000313" key="2">
    <source>
        <dbReference type="EMBL" id="GBN60327.1"/>
    </source>
</evidence>
<feature type="signal peptide" evidence="1">
    <location>
        <begin position="1"/>
        <end position="16"/>
    </location>
</feature>
<comment type="caution">
    <text evidence="2">The sequence shown here is derived from an EMBL/GenBank/DDBJ whole genome shotgun (WGS) entry which is preliminary data.</text>
</comment>
<accession>A0A4Y2QCI4</accession>
<protein>
    <submittedName>
        <fullName evidence="2">Uncharacterized protein</fullName>
    </submittedName>
</protein>
<gene>
    <name evidence="2" type="ORF">AVEN_130740_1</name>
</gene>
<keyword evidence="1" id="KW-0732">Signal</keyword>
<keyword evidence="3" id="KW-1185">Reference proteome</keyword>
<proteinExistence type="predicted"/>
<evidence type="ECO:0000256" key="1">
    <source>
        <dbReference type="SAM" id="SignalP"/>
    </source>
</evidence>
<feature type="chain" id="PRO_5021435645" evidence="1">
    <location>
        <begin position="17"/>
        <end position="117"/>
    </location>
</feature>
<sequence length="117" mass="13574">MNKVMLWMACCYHVRGLVLEAVVTTVPGLLNQLDQLGFTTGPGILMFKCFKNSWNSFDHGYFQIAISDVSTHEKVINRVSDSIEFHKDQLEEFQPLGDYKESHHLISWWNSQKRNIL</sequence>
<evidence type="ECO:0000313" key="3">
    <source>
        <dbReference type="Proteomes" id="UP000499080"/>
    </source>
</evidence>
<reference evidence="2 3" key="1">
    <citation type="journal article" date="2019" name="Sci. Rep.">
        <title>Orb-weaving spider Araneus ventricosus genome elucidates the spidroin gene catalogue.</title>
        <authorList>
            <person name="Kono N."/>
            <person name="Nakamura H."/>
            <person name="Ohtoshi R."/>
            <person name="Moran D.A.P."/>
            <person name="Shinohara A."/>
            <person name="Yoshida Y."/>
            <person name="Fujiwara M."/>
            <person name="Mori M."/>
            <person name="Tomita M."/>
            <person name="Arakawa K."/>
        </authorList>
    </citation>
    <scope>NUCLEOTIDE SEQUENCE [LARGE SCALE GENOMIC DNA]</scope>
</reference>
<dbReference type="EMBL" id="BGPR01013366">
    <property type="protein sequence ID" value="GBN60327.1"/>
    <property type="molecule type" value="Genomic_DNA"/>
</dbReference>